<name>A0A316EVV7_9BURK</name>
<dbReference type="Pfam" id="PF13193">
    <property type="entry name" value="AMP-binding_C"/>
    <property type="match status" value="1"/>
</dbReference>
<feature type="domain" description="AMP-dependent synthetase/ligase" evidence="1">
    <location>
        <begin position="20"/>
        <end position="378"/>
    </location>
</feature>
<dbReference type="RefSeq" id="WP_109583378.1">
    <property type="nucleotide sequence ID" value="NZ_QGGT01000002.1"/>
</dbReference>
<organism evidence="3 4">
    <name type="scientific">Cupriavidus plantarum</name>
    <dbReference type="NCBI Taxonomy" id="942865"/>
    <lineage>
        <taxon>Bacteria</taxon>
        <taxon>Pseudomonadati</taxon>
        <taxon>Pseudomonadota</taxon>
        <taxon>Betaproteobacteria</taxon>
        <taxon>Burkholderiales</taxon>
        <taxon>Burkholderiaceae</taxon>
        <taxon>Cupriavidus</taxon>
    </lineage>
</organism>
<dbReference type="GO" id="GO:0016878">
    <property type="term" value="F:acid-thiol ligase activity"/>
    <property type="evidence" value="ECO:0007669"/>
    <property type="project" value="UniProtKB-ARBA"/>
</dbReference>
<reference evidence="3 4" key="1">
    <citation type="submission" date="2018-05" db="EMBL/GenBank/DDBJ databases">
        <title>Genomic Encyclopedia of Type Strains, Phase IV (KMG-V): Genome sequencing to study the core and pangenomes of soil and plant-associated prokaryotes.</title>
        <authorList>
            <person name="Whitman W."/>
        </authorList>
    </citation>
    <scope>NUCLEOTIDE SEQUENCE [LARGE SCALE GENOMIC DNA]</scope>
    <source>
        <strain evidence="3 4">SLV-132</strain>
    </source>
</reference>
<dbReference type="InterPro" id="IPR050237">
    <property type="entry name" value="ATP-dep_AMP-bd_enzyme"/>
</dbReference>
<dbReference type="SUPFAM" id="SSF56801">
    <property type="entry name" value="Acetyl-CoA synthetase-like"/>
    <property type="match status" value="1"/>
</dbReference>
<dbReference type="InterPro" id="IPR000873">
    <property type="entry name" value="AMP-dep_synth/lig_dom"/>
</dbReference>
<dbReference type="Proteomes" id="UP000245754">
    <property type="component" value="Unassembled WGS sequence"/>
</dbReference>
<sequence length="523" mass="55966">MAQSAPDTRVRRIHEVIRPWVERDPLAPALEDRRGRLTYGGLASAVEQSAAQLRTLGVRGGDRVLLVAENCVAVGVLVLAASAIDAWAAVVNARLSPREIDNFISHSGARRVLYLTEVSAEARAHAERAGAEDLPWPALAPAGAGTIGVGALHADAVAEPVHDDPREQVAALIYTSGTSGDPKGVMLTHANLLHVAELSRRLRRLGPDDRFYGVLPMAHIVGLSSQLLGALSSGASIVFEERYQPDRLVQALRDAGVTILLGVPAIYAKLVDWCRRHEVSLAGTRLRFAGTAGAPLTPELKANAEALLGQPLHNGYGLTEMAPTVAQTLFDTPRTDCAVGQPIPGVEVRIVDFGGEPVPRGQVGELWVRGAGLMRGYYRAPALTCAVIDQDGWFNTGDLARQGDDDALFVVGRTKELIIRSGFNVYPVEVEQAINCHPAVVQSAVVGRDVQDNEEVVAFVELAPNASLDAETLAAFLRERLSPYKLPSEIRFLAQLPAAPTGKIRKHELRALADAARPAPLSS</sequence>
<evidence type="ECO:0000259" key="1">
    <source>
        <dbReference type="Pfam" id="PF00501"/>
    </source>
</evidence>
<dbReference type="InterPro" id="IPR020845">
    <property type="entry name" value="AMP-binding_CS"/>
</dbReference>
<feature type="domain" description="AMP-binding enzyme C-terminal" evidence="2">
    <location>
        <begin position="429"/>
        <end position="503"/>
    </location>
</feature>
<comment type="caution">
    <text evidence="3">The sequence shown here is derived from an EMBL/GenBank/DDBJ whole genome shotgun (WGS) entry which is preliminary data.</text>
</comment>
<dbReference type="Gene3D" id="3.30.300.30">
    <property type="match status" value="1"/>
</dbReference>
<dbReference type="EMBL" id="QGGT01000002">
    <property type="protein sequence ID" value="PWK35299.1"/>
    <property type="molecule type" value="Genomic_DNA"/>
</dbReference>
<dbReference type="InterPro" id="IPR042099">
    <property type="entry name" value="ANL_N_sf"/>
</dbReference>
<dbReference type="PANTHER" id="PTHR43767:SF1">
    <property type="entry name" value="NONRIBOSOMAL PEPTIDE SYNTHASE PES1 (EUROFUNG)-RELATED"/>
    <property type="match status" value="1"/>
</dbReference>
<dbReference type="InterPro" id="IPR025110">
    <property type="entry name" value="AMP-bd_C"/>
</dbReference>
<dbReference type="PROSITE" id="PS00455">
    <property type="entry name" value="AMP_BINDING"/>
    <property type="match status" value="1"/>
</dbReference>
<evidence type="ECO:0000259" key="2">
    <source>
        <dbReference type="Pfam" id="PF13193"/>
    </source>
</evidence>
<dbReference type="AlphaFoldDB" id="A0A316EVV7"/>
<protein>
    <submittedName>
        <fullName evidence="3">Acyl-CoA synthetase (AMP-forming)/AMP-acid ligase II</fullName>
    </submittedName>
</protein>
<dbReference type="Pfam" id="PF00501">
    <property type="entry name" value="AMP-binding"/>
    <property type="match status" value="1"/>
</dbReference>
<keyword evidence="3" id="KW-0436">Ligase</keyword>
<dbReference type="PANTHER" id="PTHR43767">
    <property type="entry name" value="LONG-CHAIN-FATTY-ACID--COA LIGASE"/>
    <property type="match status" value="1"/>
</dbReference>
<dbReference type="InterPro" id="IPR045851">
    <property type="entry name" value="AMP-bd_C_sf"/>
</dbReference>
<keyword evidence="4" id="KW-1185">Reference proteome</keyword>
<gene>
    <name evidence="3" type="ORF">C7419_102577</name>
</gene>
<accession>A0A316EVV7</accession>
<evidence type="ECO:0000313" key="4">
    <source>
        <dbReference type="Proteomes" id="UP000245754"/>
    </source>
</evidence>
<evidence type="ECO:0000313" key="3">
    <source>
        <dbReference type="EMBL" id="PWK35299.1"/>
    </source>
</evidence>
<dbReference type="Gene3D" id="3.40.50.12780">
    <property type="entry name" value="N-terminal domain of ligase-like"/>
    <property type="match status" value="1"/>
</dbReference>
<proteinExistence type="predicted"/>